<dbReference type="GO" id="GO:0006355">
    <property type="term" value="P:regulation of DNA-templated transcription"/>
    <property type="evidence" value="ECO:0007669"/>
    <property type="project" value="InterPro"/>
</dbReference>
<sequence>MNRLGGREQQVLALLGGGANNAHIAETLFMAEGTVKGYVSRVLAELQVENRTQAALLAHQIGLRPESSEQQPTA</sequence>
<dbReference type="InterPro" id="IPR039420">
    <property type="entry name" value="WalR-like"/>
</dbReference>
<name>A0A939JH75_9ACTN</name>
<evidence type="ECO:0000313" key="4">
    <source>
        <dbReference type="Proteomes" id="UP000664167"/>
    </source>
</evidence>
<dbReference type="SMART" id="SM00421">
    <property type="entry name" value="HTH_LUXR"/>
    <property type="match status" value="1"/>
</dbReference>
<proteinExistence type="predicted"/>
<reference evidence="3" key="1">
    <citation type="submission" date="2021-03" db="EMBL/GenBank/DDBJ databases">
        <title>Streptomyces poriferae sp. nov., a novel marine sponge-derived Actinobacteria species with anti-MRSA activity.</title>
        <authorList>
            <person name="Sandoval-Powers M."/>
            <person name="Kralova S."/>
            <person name="Nguyen G.-S."/>
            <person name="Fawwal D."/>
            <person name="Degnes K."/>
            <person name="Klinkenberg G."/>
            <person name="Sletta H."/>
            <person name="Wentzel A."/>
            <person name="Liles M.R."/>
        </authorList>
    </citation>
    <scope>NUCLEOTIDE SEQUENCE</scope>
    <source>
        <strain evidence="3">DSM 41794</strain>
    </source>
</reference>
<dbReference type="Proteomes" id="UP000664167">
    <property type="component" value="Unassembled WGS sequence"/>
</dbReference>
<evidence type="ECO:0000256" key="1">
    <source>
        <dbReference type="ARBA" id="ARBA00023125"/>
    </source>
</evidence>
<dbReference type="CDD" id="cd06170">
    <property type="entry name" value="LuxR_C_like"/>
    <property type="match status" value="1"/>
</dbReference>
<dbReference type="AlphaFoldDB" id="A0A939JH75"/>
<dbReference type="PROSITE" id="PS50043">
    <property type="entry name" value="HTH_LUXR_2"/>
    <property type="match status" value="1"/>
</dbReference>
<protein>
    <submittedName>
        <fullName evidence="3">Response regulator transcription factor</fullName>
    </submittedName>
</protein>
<dbReference type="Pfam" id="PF00196">
    <property type="entry name" value="GerE"/>
    <property type="match status" value="1"/>
</dbReference>
<organism evidence="3 4">
    <name type="scientific">Streptomyces beijiangensis</name>
    <dbReference type="NCBI Taxonomy" id="163361"/>
    <lineage>
        <taxon>Bacteria</taxon>
        <taxon>Bacillati</taxon>
        <taxon>Actinomycetota</taxon>
        <taxon>Actinomycetes</taxon>
        <taxon>Kitasatosporales</taxon>
        <taxon>Streptomycetaceae</taxon>
        <taxon>Streptomyces</taxon>
    </lineage>
</organism>
<dbReference type="SUPFAM" id="SSF46894">
    <property type="entry name" value="C-terminal effector domain of the bipartite response regulators"/>
    <property type="match status" value="1"/>
</dbReference>
<dbReference type="GO" id="GO:0003677">
    <property type="term" value="F:DNA binding"/>
    <property type="evidence" value="ECO:0007669"/>
    <property type="project" value="UniProtKB-KW"/>
</dbReference>
<dbReference type="PRINTS" id="PR00038">
    <property type="entry name" value="HTHLUXR"/>
</dbReference>
<dbReference type="InterPro" id="IPR000792">
    <property type="entry name" value="Tscrpt_reg_LuxR_C"/>
</dbReference>
<dbReference type="InterPro" id="IPR016032">
    <property type="entry name" value="Sig_transdc_resp-reg_C-effctor"/>
</dbReference>
<evidence type="ECO:0000259" key="2">
    <source>
        <dbReference type="PROSITE" id="PS50043"/>
    </source>
</evidence>
<feature type="domain" description="HTH luxR-type" evidence="2">
    <location>
        <begin position="1"/>
        <end position="62"/>
    </location>
</feature>
<keyword evidence="1" id="KW-0238">DNA-binding</keyword>
<comment type="caution">
    <text evidence="3">The sequence shown here is derived from an EMBL/GenBank/DDBJ whole genome shotgun (WGS) entry which is preliminary data.</text>
</comment>
<dbReference type="InterPro" id="IPR036388">
    <property type="entry name" value="WH-like_DNA-bd_sf"/>
</dbReference>
<accession>A0A939JH75</accession>
<dbReference type="PANTHER" id="PTHR43214:SF43">
    <property type="entry name" value="TWO-COMPONENT RESPONSE REGULATOR"/>
    <property type="match status" value="1"/>
</dbReference>
<keyword evidence="4" id="KW-1185">Reference proteome</keyword>
<dbReference type="EMBL" id="JAFLRJ010000188">
    <property type="protein sequence ID" value="MBO0514173.1"/>
    <property type="molecule type" value="Genomic_DNA"/>
</dbReference>
<evidence type="ECO:0000313" key="3">
    <source>
        <dbReference type="EMBL" id="MBO0514173.1"/>
    </source>
</evidence>
<gene>
    <name evidence="3" type="ORF">J0695_20560</name>
</gene>
<dbReference type="PANTHER" id="PTHR43214">
    <property type="entry name" value="TWO-COMPONENT RESPONSE REGULATOR"/>
    <property type="match status" value="1"/>
</dbReference>
<dbReference type="Gene3D" id="1.10.10.10">
    <property type="entry name" value="Winged helix-like DNA-binding domain superfamily/Winged helix DNA-binding domain"/>
    <property type="match status" value="1"/>
</dbReference>